<dbReference type="PROSITE" id="PS50181">
    <property type="entry name" value="FBOX"/>
    <property type="match status" value="1"/>
</dbReference>
<feature type="compositionally biased region" description="Basic and acidic residues" evidence="1">
    <location>
        <begin position="88"/>
        <end position="98"/>
    </location>
</feature>
<dbReference type="InterPro" id="IPR036047">
    <property type="entry name" value="F-box-like_dom_sf"/>
</dbReference>
<sequence>MAATGSFLSDVLMTSDNNEDSSMTSQSSAKPSTYSDHPSSPALSNQDMKSAPTSAPVNVTGILSPKTSSSSLSTVMKRTRAPLSPKRQRPESRDRDDSPIPSPKRRRVISARLPTPSVSRRSSMNLTATAAATQPDPTIPRSFAEFECSLAMIANLDTDVDMLSADESTMSVFERLPAEINDMIFSHLDYKSRISLSQVSRFMNRSVNPQLAPFQDKFSFVMNAELNFRRHWPVICEDDEDDNGDIHEHPGNFACYVCFRVRGPNHFDDHQKEAYYLPPQALSTQSPPLSGKQFVVAPTAAVPQAQPTVLRRYCIDCGIHFGLHKPGDVIITKDQKELRVCACRRTGPNTSEKQCLHCQNSGPEFLHVAQH</sequence>
<proteinExistence type="predicted"/>
<dbReference type="Pfam" id="PF00646">
    <property type="entry name" value="F-box"/>
    <property type="match status" value="1"/>
</dbReference>
<organism evidence="3 4">
    <name type="scientific">Thielaviopsis punctulata</name>
    <dbReference type="NCBI Taxonomy" id="72032"/>
    <lineage>
        <taxon>Eukaryota</taxon>
        <taxon>Fungi</taxon>
        <taxon>Dikarya</taxon>
        <taxon>Ascomycota</taxon>
        <taxon>Pezizomycotina</taxon>
        <taxon>Sordariomycetes</taxon>
        <taxon>Hypocreomycetidae</taxon>
        <taxon>Microascales</taxon>
        <taxon>Ceratocystidaceae</taxon>
        <taxon>Thielaviopsis</taxon>
    </lineage>
</organism>
<dbReference type="SMART" id="SM00256">
    <property type="entry name" value="FBOX"/>
    <property type="match status" value="1"/>
</dbReference>
<feature type="domain" description="F-box" evidence="2">
    <location>
        <begin position="170"/>
        <end position="217"/>
    </location>
</feature>
<comment type="caution">
    <text evidence="3">The sequence shown here is derived from an EMBL/GenBank/DDBJ whole genome shotgun (WGS) entry which is preliminary data.</text>
</comment>
<keyword evidence="4" id="KW-1185">Reference proteome</keyword>
<evidence type="ECO:0000313" key="4">
    <source>
        <dbReference type="Proteomes" id="UP000033483"/>
    </source>
</evidence>
<dbReference type="SUPFAM" id="SSF81383">
    <property type="entry name" value="F-box domain"/>
    <property type="match status" value="1"/>
</dbReference>
<evidence type="ECO:0000259" key="2">
    <source>
        <dbReference type="PROSITE" id="PS50181"/>
    </source>
</evidence>
<gene>
    <name evidence="3" type="ORF">TD95_003156</name>
</gene>
<dbReference type="InterPro" id="IPR001810">
    <property type="entry name" value="F-box_dom"/>
</dbReference>
<feature type="region of interest" description="Disordered" evidence="1">
    <location>
        <begin position="1"/>
        <end position="121"/>
    </location>
</feature>
<accession>A0A0F4Z9H2</accession>
<feature type="compositionally biased region" description="Low complexity" evidence="1">
    <location>
        <begin position="63"/>
        <end position="74"/>
    </location>
</feature>
<evidence type="ECO:0000313" key="3">
    <source>
        <dbReference type="EMBL" id="KKA26781.1"/>
    </source>
</evidence>
<name>A0A0F4Z9H2_9PEZI</name>
<dbReference type="EMBL" id="LAEV01001981">
    <property type="protein sequence ID" value="KKA26781.1"/>
    <property type="molecule type" value="Genomic_DNA"/>
</dbReference>
<dbReference type="OrthoDB" id="5232052at2759"/>
<evidence type="ECO:0000256" key="1">
    <source>
        <dbReference type="SAM" id="MobiDB-lite"/>
    </source>
</evidence>
<reference evidence="3 4" key="1">
    <citation type="submission" date="2015-03" db="EMBL/GenBank/DDBJ databases">
        <authorList>
            <person name="Radwan O."/>
            <person name="Al-Naeli F.A."/>
            <person name="Rendon G.A."/>
            <person name="Fields C."/>
        </authorList>
    </citation>
    <scope>NUCLEOTIDE SEQUENCE [LARGE SCALE GENOMIC DNA]</scope>
    <source>
        <strain evidence="3">CR-DP1</strain>
    </source>
</reference>
<dbReference type="Proteomes" id="UP000033483">
    <property type="component" value="Unassembled WGS sequence"/>
</dbReference>
<dbReference type="AlphaFoldDB" id="A0A0F4Z9H2"/>
<protein>
    <recommendedName>
        <fullName evidence="2">F-box domain-containing protein</fullName>
    </recommendedName>
</protein>
<feature type="compositionally biased region" description="Polar residues" evidence="1">
    <location>
        <begin position="12"/>
        <end position="57"/>
    </location>
</feature>